<evidence type="ECO:0000256" key="2">
    <source>
        <dbReference type="ARBA" id="ARBA00004371"/>
    </source>
</evidence>
<feature type="domain" description="Glycoside hydrolase family 29 N-terminal" evidence="15">
    <location>
        <begin position="2"/>
        <end position="201"/>
    </location>
</feature>
<dbReference type="EMBL" id="RQTK01000538">
    <property type="protein sequence ID" value="RUS78019.1"/>
    <property type="molecule type" value="Genomic_DNA"/>
</dbReference>
<sequence>DLAAALRRQGLRFGAYHSLFEFFHPLFLQDKKNNFTTQDFVRTKTMPELYELVTRYKPDLIWSDGEWPAKDTYWNSTHFLAWLYNDSPVKDHVVTNDRWGSGTMCHHGGYLTCQDHYNPKTKQARYFEDSTTMDRLAWTFRRDLRLSDVHSMEEVTALIAQVVSCGGNVLINVGPTKDGVIVPIFEERLRQMGNWLAVNGEGIYGTRPWTFQNDSLSGNVWYTSKLAPAPDSPDNKKPSTLTDVYAILLQWPDHPNRSLTLTCPAPTDATVVTLLGYHGPPFPWKRHQAGHGMDISVPVIPAAAMPCQWAWVLKLTNIRN</sequence>
<proteinExistence type="inferred from homology"/>
<keyword evidence="11" id="KW-0458">Lysosome</keyword>
<keyword evidence="7" id="KW-0732">Signal</keyword>
<keyword evidence="9" id="KW-0443">Lipid metabolism</keyword>
<dbReference type="InterPro" id="IPR016286">
    <property type="entry name" value="FUC_metazoa-typ"/>
</dbReference>
<dbReference type="InterPro" id="IPR000933">
    <property type="entry name" value="Glyco_hydro_29"/>
</dbReference>
<evidence type="ECO:0000256" key="11">
    <source>
        <dbReference type="ARBA" id="ARBA00023228"/>
    </source>
</evidence>
<dbReference type="Pfam" id="PF01120">
    <property type="entry name" value="Alpha_L_fucos"/>
    <property type="match status" value="1"/>
</dbReference>
<evidence type="ECO:0000256" key="3">
    <source>
        <dbReference type="ARBA" id="ARBA00007951"/>
    </source>
</evidence>
<evidence type="ECO:0000256" key="9">
    <source>
        <dbReference type="ARBA" id="ARBA00023098"/>
    </source>
</evidence>
<dbReference type="AlphaFoldDB" id="A0A3S1B7R0"/>
<dbReference type="GO" id="GO:0016139">
    <property type="term" value="P:glycoside catabolic process"/>
    <property type="evidence" value="ECO:0007669"/>
    <property type="project" value="TreeGrafter"/>
</dbReference>
<reference evidence="17 18" key="1">
    <citation type="submission" date="2019-01" db="EMBL/GenBank/DDBJ databases">
        <title>A draft genome assembly of the solar-powered sea slug Elysia chlorotica.</title>
        <authorList>
            <person name="Cai H."/>
            <person name="Li Q."/>
            <person name="Fang X."/>
            <person name="Li J."/>
            <person name="Curtis N.E."/>
            <person name="Altenburger A."/>
            <person name="Shibata T."/>
            <person name="Feng M."/>
            <person name="Maeda T."/>
            <person name="Schwartz J.A."/>
            <person name="Shigenobu S."/>
            <person name="Lundholm N."/>
            <person name="Nishiyama T."/>
            <person name="Yang H."/>
            <person name="Hasebe M."/>
            <person name="Li S."/>
            <person name="Pierce S.K."/>
            <person name="Wang J."/>
        </authorList>
    </citation>
    <scope>NUCLEOTIDE SEQUENCE [LARGE SCALE GENOMIC DNA]</scope>
    <source>
        <strain evidence="17">EC2010</strain>
        <tissue evidence="17">Whole organism of an adult</tissue>
    </source>
</reference>
<dbReference type="SUPFAM" id="SSF51445">
    <property type="entry name" value="(Trans)glycosidases"/>
    <property type="match status" value="1"/>
</dbReference>
<comment type="similarity">
    <text evidence="3">Belongs to the glycosyl hydrolase 29 family.</text>
</comment>
<gene>
    <name evidence="17" type="ORF">EGW08_014236</name>
</gene>
<comment type="subcellular location">
    <subcellularLocation>
        <location evidence="2">Lysosome</location>
    </subcellularLocation>
</comment>
<dbReference type="InterPro" id="IPR057739">
    <property type="entry name" value="Glyco_hydro_29_N"/>
</dbReference>
<evidence type="ECO:0000256" key="1">
    <source>
        <dbReference type="ARBA" id="ARBA00004071"/>
    </source>
</evidence>
<dbReference type="InterPro" id="IPR013780">
    <property type="entry name" value="Glyco_hydro_b"/>
</dbReference>
<accession>A0A3S1B7R0</accession>
<dbReference type="STRING" id="188477.A0A3S1B7R0"/>
<feature type="domain" description="Alpha-L-fucosidase C-terminal" evidence="16">
    <location>
        <begin position="212"/>
        <end position="316"/>
    </location>
</feature>
<evidence type="ECO:0000256" key="7">
    <source>
        <dbReference type="ARBA" id="ARBA00022729"/>
    </source>
</evidence>
<evidence type="ECO:0000259" key="16">
    <source>
        <dbReference type="Pfam" id="PF16757"/>
    </source>
</evidence>
<dbReference type="PRINTS" id="PR00741">
    <property type="entry name" value="GLHYDRLASE29"/>
</dbReference>
<evidence type="ECO:0000313" key="18">
    <source>
        <dbReference type="Proteomes" id="UP000271974"/>
    </source>
</evidence>
<evidence type="ECO:0000256" key="4">
    <source>
        <dbReference type="ARBA" id="ARBA00011881"/>
    </source>
</evidence>
<dbReference type="GO" id="GO:0006629">
    <property type="term" value="P:lipid metabolic process"/>
    <property type="evidence" value="ECO:0007669"/>
    <property type="project" value="UniProtKB-KW"/>
</dbReference>
<evidence type="ECO:0000256" key="14">
    <source>
        <dbReference type="ARBA" id="ARBA00032971"/>
    </source>
</evidence>
<dbReference type="PIRSF" id="PIRSF001092">
    <property type="entry name" value="Alpha-L-fucosidase"/>
    <property type="match status" value="1"/>
</dbReference>
<evidence type="ECO:0000256" key="6">
    <source>
        <dbReference type="ARBA" id="ARBA00014025"/>
    </source>
</evidence>
<dbReference type="GO" id="GO:0004560">
    <property type="term" value="F:alpha-L-fucosidase activity"/>
    <property type="evidence" value="ECO:0007669"/>
    <property type="project" value="UniProtKB-EC"/>
</dbReference>
<keyword evidence="10" id="KW-0325">Glycoprotein</keyword>
<dbReference type="Gene3D" id="2.60.40.1180">
    <property type="entry name" value="Golgi alpha-mannosidase II"/>
    <property type="match status" value="1"/>
</dbReference>
<dbReference type="Proteomes" id="UP000271974">
    <property type="component" value="Unassembled WGS sequence"/>
</dbReference>
<organism evidence="17 18">
    <name type="scientific">Elysia chlorotica</name>
    <name type="common">Eastern emerald elysia</name>
    <name type="synonym">Sea slug</name>
    <dbReference type="NCBI Taxonomy" id="188477"/>
    <lineage>
        <taxon>Eukaryota</taxon>
        <taxon>Metazoa</taxon>
        <taxon>Spiralia</taxon>
        <taxon>Lophotrochozoa</taxon>
        <taxon>Mollusca</taxon>
        <taxon>Gastropoda</taxon>
        <taxon>Heterobranchia</taxon>
        <taxon>Euthyneura</taxon>
        <taxon>Panpulmonata</taxon>
        <taxon>Sacoglossa</taxon>
        <taxon>Placobranchoidea</taxon>
        <taxon>Plakobranchidae</taxon>
        <taxon>Elysia</taxon>
    </lineage>
</organism>
<name>A0A3S1B7R0_ELYCH</name>
<evidence type="ECO:0000256" key="8">
    <source>
        <dbReference type="ARBA" id="ARBA00022801"/>
    </source>
</evidence>
<dbReference type="PANTHER" id="PTHR10030">
    <property type="entry name" value="ALPHA-L-FUCOSIDASE"/>
    <property type="match status" value="1"/>
</dbReference>
<dbReference type="FunFam" id="3.20.20.80:FF:000293">
    <property type="entry name" value="Alpha-L-fucosidase"/>
    <property type="match status" value="1"/>
</dbReference>
<dbReference type="GO" id="GO:0006004">
    <property type="term" value="P:fucose metabolic process"/>
    <property type="evidence" value="ECO:0007669"/>
    <property type="project" value="InterPro"/>
</dbReference>
<dbReference type="OrthoDB" id="6039950at2759"/>
<dbReference type="PANTHER" id="PTHR10030:SF2">
    <property type="entry name" value="TISSUE ALPHA-L-FUCOSIDASE"/>
    <property type="match status" value="1"/>
</dbReference>
<evidence type="ECO:0000256" key="13">
    <source>
        <dbReference type="ARBA" id="ARBA00031765"/>
    </source>
</evidence>
<dbReference type="InterPro" id="IPR031919">
    <property type="entry name" value="Fucosidase_C"/>
</dbReference>
<keyword evidence="12" id="KW-0326">Glycosidase</keyword>
<dbReference type="Gene3D" id="3.20.20.80">
    <property type="entry name" value="Glycosidases"/>
    <property type="match status" value="1"/>
</dbReference>
<dbReference type="SMART" id="SM00812">
    <property type="entry name" value="Alpha_L_fucos"/>
    <property type="match status" value="1"/>
</dbReference>
<comment type="caution">
    <text evidence="17">The sequence shown here is derived from an EMBL/GenBank/DDBJ whole genome shotgun (WGS) entry which is preliminary data.</text>
</comment>
<feature type="non-terminal residue" evidence="17">
    <location>
        <position position="1"/>
    </location>
</feature>
<evidence type="ECO:0000313" key="17">
    <source>
        <dbReference type="EMBL" id="RUS78019.1"/>
    </source>
</evidence>
<keyword evidence="8" id="KW-0378">Hydrolase</keyword>
<evidence type="ECO:0000256" key="5">
    <source>
        <dbReference type="ARBA" id="ARBA00012662"/>
    </source>
</evidence>
<evidence type="ECO:0000256" key="10">
    <source>
        <dbReference type="ARBA" id="ARBA00023180"/>
    </source>
</evidence>
<comment type="subunit">
    <text evidence="4">Homotetramer.</text>
</comment>
<evidence type="ECO:0000259" key="15">
    <source>
        <dbReference type="Pfam" id="PF01120"/>
    </source>
</evidence>
<dbReference type="EC" id="3.2.1.51" evidence="5"/>
<dbReference type="InterPro" id="IPR017853">
    <property type="entry name" value="GH"/>
</dbReference>
<evidence type="ECO:0000256" key="12">
    <source>
        <dbReference type="ARBA" id="ARBA00023295"/>
    </source>
</evidence>
<dbReference type="Pfam" id="PF16757">
    <property type="entry name" value="Fucosidase_C"/>
    <property type="match status" value="1"/>
</dbReference>
<dbReference type="GO" id="GO:0005764">
    <property type="term" value="C:lysosome"/>
    <property type="evidence" value="ECO:0007669"/>
    <property type="project" value="UniProtKB-SubCell"/>
</dbReference>
<protein>
    <recommendedName>
        <fullName evidence="6">Tissue alpha-L-fucosidase</fullName>
        <ecNumber evidence="5">3.2.1.51</ecNumber>
    </recommendedName>
    <alternativeName>
        <fullName evidence="13">Alpha-L-fucosidase I</fullName>
    </alternativeName>
    <alternativeName>
        <fullName evidence="14">Alpha-L-fucoside fucohydrolase 1</fullName>
    </alternativeName>
</protein>
<comment type="function">
    <text evidence="1">Alpha-L-fucosidase is responsible for hydrolyzing the alpha-1,6-linked fucose joined to the reducing-end N-acetylglucosamine of the carbohydrate moieties of glycoproteins.</text>
</comment>
<keyword evidence="18" id="KW-1185">Reference proteome</keyword>